<evidence type="ECO:0000313" key="7">
    <source>
        <dbReference type="EMBL" id="MSA91099.1"/>
    </source>
</evidence>
<dbReference type="EMBL" id="WKPI01000047">
    <property type="protein sequence ID" value="MSC34870.1"/>
    <property type="molecule type" value="Genomic_DNA"/>
</dbReference>
<gene>
    <name evidence="8" type="ORF">GKD88_17255</name>
    <name evidence="7" type="ORF">GKE08_17375</name>
</gene>
<dbReference type="InterPro" id="IPR053149">
    <property type="entry name" value="TPK"/>
</dbReference>
<evidence type="ECO:0000256" key="1">
    <source>
        <dbReference type="ARBA" id="ARBA00022679"/>
    </source>
</evidence>
<keyword evidence="10" id="KW-1185">Reference proteome</keyword>
<dbReference type="InterPro" id="IPR036759">
    <property type="entry name" value="TPK_catalytic_sf"/>
</dbReference>
<dbReference type="InterPro" id="IPR036371">
    <property type="entry name" value="TPK_B1-bd_sf"/>
</dbReference>
<dbReference type="GO" id="GO:0030975">
    <property type="term" value="F:thiamine binding"/>
    <property type="evidence" value="ECO:0007669"/>
    <property type="project" value="InterPro"/>
</dbReference>
<proteinExistence type="predicted"/>
<dbReference type="SMART" id="SM00983">
    <property type="entry name" value="TPK_B1_binding"/>
    <property type="match status" value="1"/>
</dbReference>
<evidence type="ECO:0000313" key="10">
    <source>
        <dbReference type="Proteomes" id="UP000480929"/>
    </source>
</evidence>
<dbReference type="SUPFAM" id="SSF63862">
    <property type="entry name" value="Thiamin pyrophosphokinase, substrate-binding domain"/>
    <property type="match status" value="1"/>
</dbReference>
<comment type="caution">
    <text evidence="7">The sequence shown here is derived from an EMBL/GenBank/DDBJ whole genome shotgun (WGS) entry which is preliminary data.</text>
</comment>
<accession>A0A6N7SBG4</accession>
<dbReference type="CDD" id="cd07995">
    <property type="entry name" value="TPK"/>
    <property type="match status" value="1"/>
</dbReference>
<keyword evidence="2" id="KW-0547">Nucleotide-binding</keyword>
<evidence type="ECO:0000256" key="3">
    <source>
        <dbReference type="ARBA" id="ARBA00022777"/>
    </source>
</evidence>
<dbReference type="GO" id="GO:0005524">
    <property type="term" value="F:ATP binding"/>
    <property type="evidence" value="ECO:0007669"/>
    <property type="project" value="UniProtKB-KW"/>
</dbReference>
<dbReference type="GO" id="GO:0009229">
    <property type="term" value="P:thiamine diphosphate biosynthetic process"/>
    <property type="evidence" value="ECO:0007669"/>
    <property type="project" value="InterPro"/>
</dbReference>
<dbReference type="EMBL" id="WKPJ01000044">
    <property type="protein sequence ID" value="MSA91099.1"/>
    <property type="molecule type" value="Genomic_DNA"/>
</dbReference>
<dbReference type="Pfam" id="PF04265">
    <property type="entry name" value="TPK_B1_binding"/>
    <property type="match status" value="1"/>
</dbReference>
<dbReference type="SUPFAM" id="SSF63999">
    <property type="entry name" value="Thiamin pyrophosphokinase, catalytic domain"/>
    <property type="match status" value="1"/>
</dbReference>
<dbReference type="Gene3D" id="3.40.50.10240">
    <property type="entry name" value="Thiamin pyrophosphokinase, catalytic domain"/>
    <property type="match status" value="1"/>
</dbReference>
<dbReference type="Pfam" id="PF04263">
    <property type="entry name" value="TPK_catalytic"/>
    <property type="match status" value="1"/>
</dbReference>
<dbReference type="InterPro" id="IPR006282">
    <property type="entry name" value="Thi_PPkinase"/>
</dbReference>
<dbReference type="AlphaFoldDB" id="A0A6N7SBG4"/>
<evidence type="ECO:0000256" key="4">
    <source>
        <dbReference type="ARBA" id="ARBA00022840"/>
    </source>
</evidence>
<dbReference type="GeneID" id="42455658"/>
<dbReference type="PANTHER" id="PTHR41299">
    <property type="entry name" value="THIAMINE PYROPHOSPHOKINASE"/>
    <property type="match status" value="1"/>
</dbReference>
<dbReference type="RefSeq" id="WP_020223795.1">
    <property type="nucleotide sequence ID" value="NZ_CABKSC010000001.1"/>
</dbReference>
<dbReference type="InterPro" id="IPR007373">
    <property type="entry name" value="Thiamin_PyroPKinase_B1-bd"/>
</dbReference>
<keyword evidence="4" id="KW-0067">ATP-binding</keyword>
<name>A0A6N7SBG4_9FIRM</name>
<evidence type="ECO:0000256" key="5">
    <source>
        <dbReference type="NCBIfam" id="TIGR01378"/>
    </source>
</evidence>
<dbReference type="PANTHER" id="PTHR41299:SF1">
    <property type="entry name" value="THIAMINE PYROPHOSPHOKINASE"/>
    <property type="match status" value="1"/>
</dbReference>
<dbReference type="NCBIfam" id="TIGR01378">
    <property type="entry name" value="thi_PPkinase"/>
    <property type="match status" value="1"/>
</dbReference>
<dbReference type="GO" id="GO:0006772">
    <property type="term" value="P:thiamine metabolic process"/>
    <property type="evidence" value="ECO:0007669"/>
    <property type="project" value="UniProtKB-UniRule"/>
</dbReference>
<protein>
    <recommendedName>
        <fullName evidence="5">Thiamine diphosphokinase</fullName>
        <ecNumber evidence="5">2.7.6.2</ecNumber>
    </recommendedName>
</protein>
<evidence type="ECO:0000313" key="9">
    <source>
        <dbReference type="Proteomes" id="UP000433575"/>
    </source>
</evidence>
<reference evidence="9 10" key="1">
    <citation type="journal article" date="2019" name="Nat. Med.">
        <title>A library of human gut bacterial isolates paired with longitudinal multiomics data enables mechanistic microbiome research.</title>
        <authorList>
            <person name="Poyet M."/>
            <person name="Groussin M."/>
            <person name="Gibbons S.M."/>
            <person name="Avila-Pacheco J."/>
            <person name="Jiang X."/>
            <person name="Kearney S.M."/>
            <person name="Perrotta A.R."/>
            <person name="Berdy B."/>
            <person name="Zhao S."/>
            <person name="Lieberman T.D."/>
            <person name="Swanson P.K."/>
            <person name="Smith M."/>
            <person name="Roesemann S."/>
            <person name="Alexander J.E."/>
            <person name="Rich S.A."/>
            <person name="Livny J."/>
            <person name="Vlamakis H."/>
            <person name="Clish C."/>
            <person name="Bullock K."/>
            <person name="Deik A."/>
            <person name="Scott J."/>
            <person name="Pierce K.A."/>
            <person name="Xavier R.J."/>
            <person name="Alm E.J."/>
        </authorList>
    </citation>
    <scope>NUCLEOTIDE SEQUENCE [LARGE SCALE GENOMIC DNA]</scope>
    <source>
        <strain evidence="7 9">BIOML-A4</strain>
        <strain evidence="8 10">BIOML-A5</strain>
    </source>
</reference>
<keyword evidence="3 7" id="KW-0418">Kinase</keyword>
<dbReference type="GO" id="GO:0016301">
    <property type="term" value="F:kinase activity"/>
    <property type="evidence" value="ECO:0007669"/>
    <property type="project" value="UniProtKB-KW"/>
</dbReference>
<keyword evidence="1 7" id="KW-0808">Transferase</keyword>
<evidence type="ECO:0000259" key="6">
    <source>
        <dbReference type="SMART" id="SM00983"/>
    </source>
</evidence>
<evidence type="ECO:0000313" key="8">
    <source>
        <dbReference type="EMBL" id="MSC34870.1"/>
    </source>
</evidence>
<feature type="domain" description="Thiamin pyrophosphokinase thiamin-binding" evidence="6">
    <location>
        <begin position="133"/>
        <end position="196"/>
    </location>
</feature>
<dbReference type="Proteomes" id="UP000433575">
    <property type="component" value="Unassembled WGS sequence"/>
</dbReference>
<dbReference type="InterPro" id="IPR007371">
    <property type="entry name" value="TPK_catalytic"/>
</dbReference>
<evidence type="ECO:0000256" key="2">
    <source>
        <dbReference type="ARBA" id="ARBA00022741"/>
    </source>
</evidence>
<dbReference type="EC" id="2.7.6.2" evidence="5"/>
<organism evidence="7 9">
    <name type="scientific">Holdemania massiliensis</name>
    <dbReference type="NCBI Taxonomy" id="1468449"/>
    <lineage>
        <taxon>Bacteria</taxon>
        <taxon>Bacillati</taxon>
        <taxon>Bacillota</taxon>
        <taxon>Erysipelotrichia</taxon>
        <taxon>Erysipelotrichales</taxon>
        <taxon>Erysipelotrichaceae</taxon>
        <taxon>Holdemania</taxon>
    </lineage>
</organism>
<dbReference type="OrthoDB" id="9804377at2"/>
<dbReference type="Proteomes" id="UP000480929">
    <property type="component" value="Unassembled WGS sequence"/>
</dbReference>
<dbReference type="GO" id="GO:0004788">
    <property type="term" value="F:thiamine diphosphokinase activity"/>
    <property type="evidence" value="ECO:0007669"/>
    <property type="project" value="UniProtKB-UniRule"/>
</dbReference>
<sequence>MLKPCTIVLGMAQNCDQAEGDLIGADRGALVCARQQRRMVMAIGDFDSVNAEEMTMIRQYADQVEVLPVMKDETDALSALHWAKEQGYQPIILTGGLGGRQDHQLANLLLVMYQEVPIILREKNNELSCLEPGRHVFKANAARFISFFAIEPAVITLEGFLYPLDHYFMDRGDTIGISNEIVDQEAVVTLDQGRILVVRCNDAKLNS</sequence>